<evidence type="ECO:0000256" key="2">
    <source>
        <dbReference type="ARBA" id="ARBA00023125"/>
    </source>
</evidence>
<dbReference type="GO" id="GO:0003700">
    <property type="term" value="F:DNA-binding transcription factor activity"/>
    <property type="evidence" value="ECO:0007669"/>
    <property type="project" value="InterPro"/>
</dbReference>
<dbReference type="RefSeq" id="WP_010027249.1">
    <property type="nucleotide sequence ID" value="NZ_AFVQ02000110.1"/>
</dbReference>
<dbReference type="Gene3D" id="1.10.10.10">
    <property type="entry name" value="Winged helix-like DNA-binding domain superfamily/Winged helix DNA-binding domain"/>
    <property type="match status" value="1"/>
</dbReference>
<sequence length="282" mass="31441">MPTLIQQIKNRLNQLSEAEKRVGRYITRYPELVPNMTSKDLSNKTDVSEATVVRFCKSIGAANFKTFKLTLAKELPLSKEDLTDFSSLKKNDAPYDLFCKVTQLNKQAIESTSLSLERKQFEKAVRHLKEADKIIFFGVGGSAIAAMDGSYKFSRLGYHSMMIPDFHQAAATTPFLSPASVFVAISMSGKTKDVLQLAQLVKNKGAHVIAITNAAQSPLLKMADIQLCTPAVEQDFRIGSIASTMTQLNIVDALYLSVFHLSSDHLIEQYREAREAVIKFRR</sequence>
<reference evidence="6 7" key="1">
    <citation type="journal article" date="2011" name="J. Bacteriol.">
        <title>Draft genome sequence of Sporolactobacillus inulinus strain CASD, an efficient D-lactic acid-producing bacterium with high-concentration lactate tolerance capability.</title>
        <authorList>
            <person name="Yu B."/>
            <person name="Su F."/>
            <person name="Wang L."/>
            <person name="Xu K."/>
            <person name="Zhao B."/>
            <person name="Xu P."/>
        </authorList>
    </citation>
    <scope>NUCLEOTIDE SEQUENCE [LARGE SCALE GENOMIC DNA]</scope>
    <source>
        <strain evidence="6 7">CASD</strain>
    </source>
</reference>
<dbReference type="AlphaFoldDB" id="A0A0U1QNA5"/>
<dbReference type="PANTHER" id="PTHR30514">
    <property type="entry name" value="GLUCOKINASE"/>
    <property type="match status" value="1"/>
</dbReference>
<dbReference type="InterPro" id="IPR046348">
    <property type="entry name" value="SIS_dom_sf"/>
</dbReference>
<dbReference type="GO" id="GO:1901135">
    <property type="term" value="P:carbohydrate derivative metabolic process"/>
    <property type="evidence" value="ECO:0007669"/>
    <property type="project" value="InterPro"/>
</dbReference>
<dbReference type="InterPro" id="IPR036388">
    <property type="entry name" value="WH-like_DNA-bd_sf"/>
</dbReference>
<accession>A0A0U1QNA5</accession>
<evidence type="ECO:0000313" key="7">
    <source>
        <dbReference type="Proteomes" id="UP000035553"/>
    </source>
</evidence>
<dbReference type="PANTHER" id="PTHR30514:SF1">
    <property type="entry name" value="HTH-TYPE TRANSCRIPTIONAL REGULATOR HEXR-RELATED"/>
    <property type="match status" value="1"/>
</dbReference>
<keyword evidence="2" id="KW-0238">DNA-binding</keyword>
<comment type="caution">
    <text evidence="6">The sequence shown here is derived from an EMBL/GenBank/DDBJ whole genome shotgun (WGS) entry which is preliminary data.</text>
</comment>
<dbReference type="InterPro" id="IPR047640">
    <property type="entry name" value="RpiR-like"/>
</dbReference>
<dbReference type="InterPro" id="IPR035472">
    <property type="entry name" value="RpiR-like_SIS"/>
</dbReference>
<evidence type="ECO:0000259" key="5">
    <source>
        <dbReference type="PROSITE" id="PS51464"/>
    </source>
</evidence>
<dbReference type="InterPro" id="IPR000281">
    <property type="entry name" value="HTH_RpiR"/>
</dbReference>
<dbReference type="Pfam" id="PF01380">
    <property type="entry name" value="SIS"/>
    <property type="match status" value="1"/>
</dbReference>
<dbReference type="SUPFAM" id="SSF46689">
    <property type="entry name" value="Homeodomain-like"/>
    <property type="match status" value="1"/>
</dbReference>
<feature type="domain" description="HTH rpiR-type" evidence="4">
    <location>
        <begin position="2"/>
        <end position="78"/>
    </location>
</feature>
<evidence type="ECO:0000259" key="4">
    <source>
        <dbReference type="PROSITE" id="PS51071"/>
    </source>
</evidence>
<protein>
    <submittedName>
        <fullName evidence="6">RpiR family transcriptional regulator</fullName>
    </submittedName>
</protein>
<keyword evidence="3" id="KW-0804">Transcription</keyword>
<dbReference type="EMBL" id="AFVQ02000110">
    <property type="protein sequence ID" value="KLI02294.1"/>
    <property type="molecule type" value="Genomic_DNA"/>
</dbReference>
<dbReference type="Proteomes" id="UP000035553">
    <property type="component" value="Unassembled WGS sequence"/>
</dbReference>
<evidence type="ECO:0000313" key="6">
    <source>
        <dbReference type="EMBL" id="KLI02294.1"/>
    </source>
</evidence>
<proteinExistence type="predicted"/>
<dbReference type="CDD" id="cd05013">
    <property type="entry name" value="SIS_RpiR"/>
    <property type="match status" value="1"/>
</dbReference>
<feature type="domain" description="SIS" evidence="5">
    <location>
        <begin position="124"/>
        <end position="264"/>
    </location>
</feature>
<keyword evidence="7" id="KW-1185">Reference proteome</keyword>
<name>A0A0U1QNA5_9BACL</name>
<dbReference type="Pfam" id="PF01418">
    <property type="entry name" value="HTH_6"/>
    <property type="match status" value="1"/>
</dbReference>
<dbReference type="SUPFAM" id="SSF53697">
    <property type="entry name" value="SIS domain"/>
    <property type="match status" value="1"/>
</dbReference>
<gene>
    <name evidence="6" type="ORF">SINU_08810</name>
</gene>
<dbReference type="InterPro" id="IPR009057">
    <property type="entry name" value="Homeodomain-like_sf"/>
</dbReference>
<dbReference type="InterPro" id="IPR001347">
    <property type="entry name" value="SIS_dom"/>
</dbReference>
<keyword evidence="1" id="KW-0805">Transcription regulation</keyword>
<evidence type="ECO:0000256" key="1">
    <source>
        <dbReference type="ARBA" id="ARBA00023015"/>
    </source>
</evidence>
<dbReference type="OrthoDB" id="3684496at2"/>
<dbReference type="PROSITE" id="PS51071">
    <property type="entry name" value="HTH_RPIR"/>
    <property type="match status" value="1"/>
</dbReference>
<dbReference type="PROSITE" id="PS51464">
    <property type="entry name" value="SIS"/>
    <property type="match status" value="1"/>
</dbReference>
<dbReference type="GO" id="GO:0003677">
    <property type="term" value="F:DNA binding"/>
    <property type="evidence" value="ECO:0007669"/>
    <property type="project" value="UniProtKB-KW"/>
</dbReference>
<organism evidence="6 7">
    <name type="scientific">Sporolactobacillus inulinus CASD</name>
    <dbReference type="NCBI Taxonomy" id="1069536"/>
    <lineage>
        <taxon>Bacteria</taxon>
        <taxon>Bacillati</taxon>
        <taxon>Bacillota</taxon>
        <taxon>Bacilli</taxon>
        <taxon>Bacillales</taxon>
        <taxon>Sporolactobacillaceae</taxon>
        <taxon>Sporolactobacillus</taxon>
    </lineage>
</organism>
<dbReference type="STRING" id="1069536.SINU_08810"/>
<dbReference type="Gene3D" id="3.40.50.10490">
    <property type="entry name" value="Glucose-6-phosphate isomerase like protein, domain 1"/>
    <property type="match status" value="1"/>
</dbReference>
<dbReference type="GO" id="GO:0097367">
    <property type="term" value="F:carbohydrate derivative binding"/>
    <property type="evidence" value="ECO:0007669"/>
    <property type="project" value="InterPro"/>
</dbReference>
<evidence type="ECO:0000256" key="3">
    <source>
        <dbReference type="ARBA" id="ARBA00023163"/>
    </source>
</evidence>